<dbReference type="GO" id="GO:0006417">
    <property type="term" value="P:regulation of translation"/>
    <property type="evidence" value="ECO:0007669"/>
    <property type="project" value="UniProtKB-KW"/>
</dbReference>
<evidence type="ECO:0000313" key="5">
    <source>
        <dbReference type="EMBL" id="TDY58352.1"/>
    </source>
</evidence>
<evidence type="ECO:0000256" key="1">
    <source>
        <dbReference type="ARBA" id="ARBA00022490"/>
    </source>
</evidence>
<comment type="caution">
    <text evidence="5">The sequence shown here is derived from an EMBL/GenBank/DDBJ whole genome shotgun (WGS) entry which is preliminary data.</text>
</comment>
<protein>
    <recommendedName>
        <fullName evidence="4">Flagellar assembly factor FliW</fullName>
    </recommendedName>
</protein>
<organism evidence="5 6">
    <name type="scientific">Aminivibrio pyruvatiphilus</name>
    <dbReference type="NCBI Taxonomy" id="1005740"/>
    <lineage>
        <taxon>Bacteria</taxon>
        <taxon>Thermotogati</taxon>
        <taxon>Synergistota</taxon>
        <taxon>Synergistia</taxon>
        <taxon>Synergistales</taxon>
        <taxon>Aminobacteriaceae</taxon>
        <taxon>Aminivibrio</taxon>
    </lineage>
</organism>
<dbReference type="Gene3D" id="2.30.290.10">
    <property type="entry name" value="BH3618-like"/>
    <property type="match status" value="1"/>
</dbReference>
<evidence type="ECO:0000256" key="2">
    <source>
        <dbReference type="ARBA" id="ARBA00022795"/>
    </source>
</evidence>
<comment type="subcellular location">
    <subcellularLocation>
        <location evidence="4">Cytoplasm</location>
    </subcellularLocation>
</comment>
<dbReference type="PANTHER" id="PTHR39190">
    <property type="entry name" value="FLAGELLAR ASSEMBLY FACTOR FLIW"/>
    <property type="match status" value="1"/>
</dbReference>
<keyword evidence="6" id="KW-1185">Reference proteome</keyword>
<keyword evidence="4" id="KW-0143">Chaperone</keyword>
<dbReference type="HAMAP" id="MF_01185">
    <property type="entry name" value="FliW"/>
    <property type="match status" value="1"/>
</dbReference>
<dbReference type="PANTHER" id="PTHR39190:SF1">
    <property type="entry name" value="FLAGELLAR ASSEMBLY FACTOR FLIW"/>
    <property type="match status" value="1"/>
</dbReference>
<reference evidence="5 6" key="1">
    <citation type="submission" date="2019-03" db="EMBL/GenBank/DDBJ databases">
        <title>Genomic Encyclopedia of Type Strains, Phase IV (KMG-IV): sequencing the most valuable type-strain genomes for metagenomic binning, comparative biology and taxonomic classification.</title>
        <authorList>
            <person name="Goeker M."/>
        </authorList>
    </citation>
    <scope>NUCLEOTIDE SEQUENCE [LARGE SCALE GENOMIC DNA]</scope>
    <source>
        <strain evidence="5 6">DSM 25964</strain>
    </source>
</reference>
<dbReference type="AlphaFoldDB" id="A0A4R8M3S4"/>
<sequence length="165" mass="18102">MPEKIETTRFGRFTVNDEDLIHFPKGIPGFETHKKWALAGEDDSPIKWLQSLSDGDVALPVVVPQTVKSNYNARLPEGEIALLETTDVADLALLIVLSIPPAAPWDMTANLRAPVVINHKKRIACQVIAQNEEYDVRTPVLSDTMRESMRLKAASETTADAAPGA</sequence>
<dbReference type="SUPFAM" id="SSF141457">
    <property type="entry name" value="BH3618-like"/>
    <property type="match status" value="1"/>
</dbReference>
<keyword evidence="1 4" id="KW-0963">Cytoplasm</keyword>
<accession>A0A4R8M3S4</accession>
<proteinExistence type="inferred from homology"/>
<comment type="similarity">
    <text evidence="4">Belongs to the FliW family.</text>
</comment>
<keyword evidence="5" id="KW-0282">Flagellum</keyword>
<evidence type="ECO:0000313" key="6">
    <source>
        <dbReference type="Proteomes" id="UP000295066"/>
    </source>
</evidence>
<dbReference type="EMBL" id="SORI01000014">
    <property type="protein sequence ID" value="TDY58352.1"/>
    <property type="molecule type" value="Genomic_DNA"/>
</dbReference>
<keyword evidence="2 4" id="KW-1005">Bacterial flagellum biogenesis</keyword>
<dbReference type="OrthoDB" id="9801235at2"/>
<dbReference type="InterPro" id="IPR024046">
    <property type="entry name" value="Flagellar_assmbl_FliW_dom_sf"/>
</dbReference>
<comment type="subunit">
    <text evidence="4">Interacts with translational regulator CsrA and flagellin(s).</text>
</comment>
<dbReference type="Proteomes" id="UP000295066">
    <property type="component" value="Unassembled WGS sequence"/>
</dbReference>
<keyword evidence="5" id="KW-0966">Cell projection</keyword>
<evidence type="ECO:0000256" key="3">
    <source>
        <dbReference type="ARBA" id="ARBA00022845"/>
    </source>
</evidence>
<dbReference type="GO" id="GO:0005737">
    <property type="term" value="C:cytoplasm"/>
    <property type="evidence" value="ECO:0007669"/>
    <property type="project" value="UniProtKB-SubCell"/>
</dbReference>
<dbReference type="InterPro" id="IPR003775">
    <property type="entry name" value="Flagellar_assembly_factor_FliW"/>
</dbReference>
<gene>
    <name evidence="4" type="primary">fliW</name>
    <name evidence="5" type="ORF">C8D99_11444</name>
</gene>
<dbReference type="GO" id="GO:0044780">
    <property type="term" value="P:bacterial-type flagellum assembly"/>
    <property type="evidence" value="ECO:0007669"/>
    <property type="project" value="UniProtKB-UniRule"/>
</dbReference>
<dbReference type="RefSeq" id="WP_133958071.1">
    <property type="nucleotide sequence ID" value="NZ_SORI01000014.1"/>
</dbReference>
<keyword evidence="3 4" id="KW-0810">Translation regulation</keyword>
<name>A0A4R8M3S4_9BACT</name>
<dbReference type="Pfam" id="PF02623">
    <property type="entry name" value="FliW"/>
    <property type="match status" value="1"/>
</dbReference>
<keyword evidence="5" id="KW-0969">Cilium</keyword>
<comment type="function">
    <text evidence="4">Acts as an anti-CsrA protein, binds CsrA and prevents it from repressing translation of its target genes, one of which is flagellin. Binds to flagellin and participates in the assembly of the flagellum.</text>
</comment>
<evidence type="ECO:0000256" key="4">
    <source>
        <dbReference type="HAMAP-Rule" id="MF_01185"/>
    </source>
</evidence>